<dbReference type="GO" id="GO:0005886">
    <property type="term" value="C:plasma membrane"/>
    <property type="evidence" value="ECO:0007669"/>
    <property type="project" value="UniProtKB-SubCell"/>
</dbReference>
<evidence type="ECO:0000259" key="9">
    <source>
        <dbReference type="Pfam" id="PF12704"/>
    </source>
</evidence>
<reference evidence="10 11" key="1">
    <citation type="journal article" date="2018" name="Elife">
        <title>Discovery and characterization of a prevalent human gut bacterial enzyme sufficient for the inactivation of a family of plant toxins.</title>
        <authorList>
            <person name="Koppel N."/>
            <person name="Bisanz J.E."/>
            <person name="Pandelia M.E."/>
            <person name="Turnbaugh P.J."/>
            <person name="Balskus E.P."/>
        </authorList>
    </citation>
    <scope>NUCLEOTIDE SEQUENCE [LARGE SCALE GENOMIC DNA]</scope>
    <source>
        <strain evidence="10 11">OB21 GAM 11</strain>
    </source>
</reference>
<name>A0A369P739_9ACTN</name>
<dbReference type="EMBL" id="PPUT01000001">
    <property type="protein sequence ID" value="RDC46969.1"/>
    <property type="molecule type" value="Genomic_DNA"/>
</dbReference>
<sequence length="452" mass="46723">MRPWPKSLTTSWPRTIRRNFPEGALVREGARTARSAPSPPLRAAPLLEGGRAMFSLAWKNIIRRLGGSLMTALIAFIAVFVLATSLAVVASLENGLRLSRERLGADIMVLPAGASGNASEVLFCAEPVNVYLPADVERTVAETAGVEQATPQFFTQTVNQSCCSVIGVTRVVGIDMETDFIVGPWLVGGALEGGALPPDGIILGAAAPPIEGGQASILGSVFHCVGTLEPTGSSVDETIFMDVNAARTIAAESPYLESVWLNVDPFDAISCVMVKVKEGAQPSAVAAAIIEQVPGAAAVCTSDLIASVTSQLVVLESMTLAFLAAIVLLAALALAGRFSSLVSSRMGELGLLRTMGVGRLKVALSFVVEVGVVTMAAAAAATACACLASSAIIGQLHTSFDLPGALLAPSAYGWVVCAALLFAVLLSLVALVQPMIALMRQDPQETLAKGGL</sequence>
<comment type="similarity">
    <text evidence="6">Belongs to the ABC-4 integral membrane protein family.</text>
</comment>
<evidence type="ECO:0000313" key="10">
    <source>
        <dbReference type="EMBL" id="RDC46969.1"/>
    </source>
</evidence>
<dbReference type="AlphaFoldDB" id="A0A369P739"/>
<dbReference type="PANTHER" id="PTHR43738:SF2">
    <property type="entry name" value="ABC TRANSPORTER PERMEASE"/>
    <property type="match status" value="1"/>
</dbReference>
<accession>A0A369P739</accession>
<feature type="transmembrane region" description="Helical" evidence="7">
    <location>
        <begin position="412"/>
        <end position="432"/>
    </location>
</feature>
<keyword evidence="3 7" id="KW-0812">Transmembrane</keyword>
<evidence type="ECO:0000256" key="4">
    <source>
        <dbReference type="ARBA" id="ARBA00022989"/>
    </source>
</evidence>
<comment type="caution">
    <text evidence="10">The sequence shown here is derived from an EMBL/GenBank/DDBJ whole genome shotgun (WGS) entry which is preliminary data.</text>
</comment>
<evidence type="ECO:0000256" key="6">
    <source>
        <dbReference type="ARBA" id="ARBA00038076"/>
    </source>
</evidence>
<evidence type="ECO:0000256" key="1">
    <source>
        <dbReference type="ARBA" id="ARBA00004651"/>
    </source>
</evidence>
<dbReference type="InterPro" id="IPR051125">
    <property type="entry name" value="ABC-4/HrtB_transporter"/>
</dbReference>
<keyword evidence="4 7" id="KW-1133">Transmembrane helix</keyword>
<keyword evidence="2" id="KW-1003">Cell membrane</keyword>
<dbReference type="Pfam" id="PF02687">
    <property type="entry name" value="FtsX"/>
    <property type="match status" value="1"/>
</dbReference>
<evidence type="ECO:0000256" key="2">
    <source>
        <dbReference type="ARBA" id="ARBA00022475"/>
    </source>
</evidence>
<protein>
    <submittedName>
        <fullName evidence="10">ABC transporter permease</fullName>
    </submittedName>
</protein>
<feature type="domain" description="MacB-like periplasmic core" evidence="9">
    <location>
        <begin position="68"/>
        <end position="290"/>
    </location>
</feature>
<dbReference type="InterPro" id="IPR025857">
    <property type="entry name" value="MacB_PCD"/>
</dbReference>
<evidence type="ECO:0000259" key="8">
    <source>
        <dbReference type="Pfam" id="PF02687"/>
    </source>
</evidence>
<evidence type="ECO:0000256" key="5">
    <source>
        <dbReference type="ARBA" id="ARBA00023136"/>
    </source>
</evidence>
<evidence type="ECO:0000313" key="11">
    <source>
        <dbReference type="Proteomes" id="UP000253805"/>
    </source>
</evidence>
<proteinExistence type="inferred from homology"/>
<evidence type="ECO:0000256" key="3">
    <source>
        <dbReference type="ARBA" id="ARBA00022692"/>
    </source>
</evidence>
<comment type="subcellular location">
    <subcellularLocation>
        <location evidence="1">Cell membrane</location>
        <topology evidence="1">Multi-pass membrane protein</topology>
    </subcellularLocation>
</comment>
<evidence type="ECO:0000256" key="7">
    <source>
        <dbReference type="SAM" id="Phobius"/>
    </source>
</evidence>
<dbReference type="Pfam" id="PF12704">
    <property type="entry name" value="MacB_PCD"/>
    <property type="match status" value="1"/>
</dbReference>
<gene>
    <name evidence="10" type="ORF">C1850_00545</name>
</gene>
<organism evidence="10 11">
    <name type="scientific">Adlercreutzia equolifaciens subsp. celatus</name>
    <dbReference type="NCBI Taxonomy" id="394340"/>
    <lineage>
        <taxon>Bacteria</taxon>
        <taxon>Bacillati</taxon>
        <taxon>Actinomycetota</taxon>
        <taxon>Coriobacteriia</taxon>
        <taxon>Eggerthellales</taxon>
        <taxon>Eggerthellaceae</taxon>
        <taxon>Adlercreutzia</taxon>
    </lineage>
</organism>
<dbReference type="PANTHER" id="PTHR43738">
    <property type="entry name" value="ABC TRANSPORTER, MEMBRANE PROTEIN"/>
    <property type="match status" value="1"/>
</dbReference>
<feature type="domain" description="ABC3 transporter permease C-terminal" evidence="8">
    <location>
        <begin position="321"/>
        <end position="432"/>
    </location>
</feature>
<feature type="transmembrane region" description="Helical" evidence="7">
    <location>
        <begin position="69"/>
        <end position="92"/>
    </location>
</feature>
<feature type="transmembrane region" description="Helical" evidence="7">
    <location>
        <begin position="320"/>
        <end position="342"/>
    </location>
</feature>
<feature type="transmembrane region" description="Helical" evidence="7">
    <location>
        <begin position="363"/>
        <end position="392"/>
    </location>
</feature>
<dbReference type="Proteomes" id="UP000253805">
    <property type="component" value="Unassembled WGS sequence"/>
</dbReference>
<dbReference type="InterPro" id="IPR003838">
    <property type="entry name" value="ABC3_permease_C"/>
</dbReference>
<keyword evidence="5 7" id="KW-0472">Membrane</keyword>